<dbReference type="Gene3D" id="3.40.50.300">
    <property type="entry name" value="P-loop containing nucleotide triphosphate hydrolases"/>
    <property type="match status" value="1"/>
</dbReference>
<reference evidence="5 6" key="1">
    <citation type="submission" date="2019-03" db="EMBL/GenBank/DDBJ databases">
        <title>Genomics of glacier-inhabiting Cryobacterium strains.</title>
        <authorList>
            <person name="Liu Q."/>
            <person name="Xin Y.-H."/>
        </authorList>
    </citation>
    <scope>NUCLEOTIDE SEQUENCE [LARGE SCALE GENOMIC DNA]</scope>
    <source>
        <strain evidence="5 6">Hh14</strain>
    </source>
</reference>
<evidence type="ECO:0000256" key="2">
    <source>
        <dbReference type="ARBA" id="ARBA00022741"/>
    </source>
</evidence>
<dbReference type="PANTHER" id="PTHR30050:SF4">
    <property type="entry name" value="ATP-BINDING PROTEIN RV3427C IN INSERTION SEQUENCE-RELATED"/>
    <property type="match status" value="1"/>
</dbReference>
<evidence type="ECO:0000313" key="6">
    <source>
        <dbReference type="Proteomes" id="UP000297447"/>
    </source>
</evidence>
<dbReference type="InterPro" id="IPR027417">
    <property type="entry name" value="P-loop_NTPase"/>
</dbReference>
<dbReference type="Pfam" id="PF01695">
    <property type="entry name" value="IstB_IS21"/>
    <property type="match status" value="1"/>
</dbReference>
<dbReference type="InterPro" id="IPR002611">
    <property type="entry name" value="IstB_ATP-bd"/>
</dbReference>
<protein>
    <submittedName>
        <fullName evidence="5">DNA replication protein</fullName>
    </submittedName>
</protein>
<dbReference type="RefSeq" id="WP_134517553.1">
    <property type="nucleotide sequence ID" value="NZ_SOHE01000001.1"/>
</dbReference>
<evidence type="ECO:0000256" key="3">
    <source>
        <dbReference type="ARBA" id="ARBA00022840"/>
    </source>
</evidence>
<gene>
    <name evidence="5" type="ORF">E3T55_00020</name>
</gene>
<dbReference type="PIRSF" id="PIRSF003073">
    <property type="entry name" value="DNAC_TnpB_IstB"/>
    <property type="match status" value="1"/>
</dbReference>
<dbReference type="InterPro" id="IPR047661">
    <property type="entry name" value="IstB"/>
</dbReference>
<keyword evidence="3" id="KW-0067">ATP-binding</keyword>
<dbReference type="AlphaFoldDB" id="A0A4R9ABV0"/>
<dbReference type="EMBL" id="SOHE01000001">
    <property type="protein sequence ID" value="TFD56141.1"/>
    <property type="molecule type" value="Genomic_DNA"/>
</dbReference>
<proteinExistence type="inferred from homology"/>
<name>A0A4R9ABV0_9MICO</name>
<dbReference type="OrthoDB" id="9773429at2"/>
<dbReference type="Proteomes" id="UP000297447">
    <property type="component" value="Unassembled WGS sequence"/>
</dbReference>
<dbReference type="InterPro" id="IPR003593">
    <property type="entry name" value="AAA+_ATPase"/>
</dbReference>
<evidence type="ECO:0000313" key="5">
    <source>
        <dbReference type="EMBL" id="TFD56141.1"/>
    </source>
</evidence>
<evidence type="ECO:0000256" key="1">
    <source>
        <dbReference type="ARBA" id="ARBA00008059"/>
    </source>
</evidence>
<dbReference type="NCBIfam" id="NF005098">
    <property type="entry name" value="PRK06526.1"/>
    <property type="match status" value="1"/>
</dbReference>
<comment type="caution">
    <text evidence="5">The sequence shown here is derived from an EMBL/GenBank/DDBJ whole genome shotgun (WGS) entry which is preliminary data.</text>
</comment>
<organism evidence="5 6">
    <name type="scientific">Cryobacterium frigoriphilum</name>
    <dbReference type="NCBI Taxonomy" id="1259150"/>
    <lineage>
        <taxon>Bacteria</taxon>
        <taxon>Bacillati</taxon>
        <taxon>Actinomycetota</taxon>
        <taxon>Actinomycetes</taxon>
        <taxon>Micrococcales</taxon>
        <taxon>Microbacteriaceae</taxon>
        <taxon>Cryobacterium</taxon>
    </lineage>
</organism>
<dbReference type="PANTHER" id="PTHR30050">
    <property type="entry name" value="CHROMOSOMAL REPLICATION INITIATOR PROTEIN DNAA"/>
    <property type="match status" value="1"/>
</dbReference>
<accession>A0A4R9ABV0</accession>
<dbReference type="GO" id="GO:0006260">
    <property type="term" value="P:DNA replication"/>
    <property type="evidence" value="ECO:0007669"/>
    <property type="project" value="TreeGrafter"/>
</dbReference>
<dbReference type="NCBIfam" id="NF038214">
    <property type="entry name" value="IS21_help_AAA"/>
    <property type="match status" value="1"/>
</dbReference>
<feature type="domain" description="AAA+ ATPase" evidence="4">
    <location>
        <begin position="103"/>
        <end position="235"/>
    </location>
</feature>
<sequence>MRSSSSAAAEIEHYARALRAPRIGDAFRRLGDQARSAGWSYEEYLAAVLSREVSEREASGAALRIKAARFPGHKTLEDFNFDAQPSADRTLIAHLGTSTFVDEAKNVALLGPPGTGKTHLAVALGVQAANHGHRVLFDTATGWVARLQEAHSRGKLAGELTKLRRYSVLIVDEVGYIPFDQDAANLFFQLVASRYEHASLILTSNLTFGRWGEVFGDQTVAAAMIDRIVHHADVLSLKGASYRMKSHQPTADTA</sequence>
<dbReference type="GO" id="GO:0005524">
    <property type="term" value="F:ATP binding"/>
    <property type="evidence" value="ECO:0007669"/>
    <property type="project" value="UniProtKB-KW"/>
</dbReference>
<evidence type="ECO:0000259" key="4">
    <source>
        <dbReference type="SMART" id="SM00382"/>
    </source>
</evidence>
<dbReference type="SUPFAM" id="SSF52540">
    <property type="entry name" value="P-loop containing nucleoside triphosphate hydrolases"/>
    <property type="match status" value="1"/>
</dbReference>
<dbReference type="CDD" id="cd00009">
    <property type="entry name" value="AAA"/>
    <property type="match status" value="1"/>
</dbReference>
<dbReference type="SMART" id="SM00382">
    <property type="entry name" value="AAA"/>
    <property type="match status" value="1"/>
</dbReference>
<dbReference type="InterPro" id="IPR028350">
    <property type="entry name" value="DNAC/IstB-like"/>
</dbReference>
<comment type="similarity">
    <text evidence="1">Belongs to the IS21/IS1162 putative ATP-binding protein family.</text>
</comment>
<keyword evidence="2" id="KW-0547">Nucleotide-binding</keyword>
<keyword evidence="6" id="KW-1185">Reference proteome</keyword>